<dbReference type="Proteomes" id="UP000188268">
    <property type="component" value="Unassembled WGS sequence"/>
</dbReference>
<dbReference type="Gramene" id="OMO89787">
    <property type="protein sequence ID" value="OMO89787"/>
    <property type="gene ID" value="CCACVL1_07630"/>
</dbReference>
<dbReference type="AlphaFoldDB" id="A0A1R3J4M9"/>
<protein>
    <submittedName>
        <fullName evidence="2">Uncharacterized protein</fullName>
    </submittedName>
</protein>
<feature type="transmembrane region" description="Helical" evidence="1">
    <location>
        <begin position="85"/>
        <end position="104"/>
    </location>
</feature>
<dbReference type="EMBL" id="AWWV01008589">
    <property type="protein sequence ID" value="OMO89787.1"/>
    <property type="molecule type" value="Genomic_DNA"/>
</dbReference>
<keyword evidence="1" id="KW-0472">Membrane</keyword>
<organism evidence="2 3">
    <name type="scientific">Corchorus capsularis</name>
    <name type="common">Jute</name>
    <dbReference type="NCBI Taxonomy" id="210143"/>
    <lineage>
        <taxon>Eukaryota</taxon>
        <taxon>Viridiplantae</taxon>
        <taxon>Streptophyta</taxon>
        <taxon>Embryophyta</taxon>
        <taxon>Tracheophyta</taxon>
        <taxon>Spermatophyta</taxon>
        <taxon>Magnoliopsida</taxon>
        <taxon>eudicotyledons</taxon>
        <taxon>Gunneridae</taxon>
        <taxon>Pentapetalae</taxon>
        <taxon>rosids</taxon>
        <taxon>malvids</taxon>
        <taxon>Malvales</taxon>
        <taxon>Malvaceae</taxon>
        <taxon>Grewioideae</taxon>
        <taxon>Apeibeae</taxon>
        <taxon>Corchorus</taxon>
    </lineage>
</organism>
<comment type="caution">
    <text evidence="2">The sequence shown here is derived from an EMBL/GenBank/DDBJ whole genome shotgun (WGS) entry which is preliminary data.</text>
</comment>
<evidence type="ECO:0000313" key="2">
    <source>
        <dbReference type="EMBL" id="OMO89787.1"/>
    </source>
</evidence>
<dbReference type="OrthoDB" id="996955at2759"/>
<reference evidence="2 3" key="1">
    <citation type="submission" date="2013-09" db="EMBL/GenBank/DDBJ databases">
        <title>Corchorus capsularis genome sequencing.</title>
        <authorList>
            <person name="Alam M."/>
            <person name="Haque M.S."/>
            <person name="Islam M.S."/>
            <person name="Emdad E.M."/>
            <person name="Islam M.M."/>
            <person name="Ahmed B."/>
            <person name="Halim A."/>
            <person name="Hossen Q.M.M."/>
            <person name="Hossain M.Z."/>
            <person name="Ahmed R."/>
            <person name="Khan M.M."/>
            <person name="Islam R."/>
            <person name="Rashid M.M."/>
            <person name="Khan S.A."/>
            <person name="Rahman M.S."/>
            <person name="Alam M."/>
        </authorList>
    </citation>
    <scope>NUCLEOTIDE SEQUENCE [LARGE SCALE GENOMIC DNA]</scope>
    <source>
        <strain evidence="3">cv. CVL-1</strain>
        <tissue evidence="2">Whole seedling</tissue>
    </source>
</reference>
<gene>
    <name evidence="2" type="ORF">CCACVL1_07630</name>
</gene>
<sequence>MEERATLPTDPIDNPNSNITRHQEIVQVQQSEAAFRSGTYVIQVPKDQIYRVPPPENALLAQRHQNDNIQGNKDRPCCSHLCCCILFIIVVLLLVLGILAWIIYTHLIKQSVER</sequence>
<evidence type="ECO:0000313" key="3">
    <source>
        <dbReference type="Proteomes" id="UP000188268"/>
    </source>
</evidence>
<name>A0A1R3J4M9_COCAP</name>
<proteinExistence type="predicted"/>
<keyword evidence="1" id="KW-1133">Transmembrane helix</keyword>
<accession>A0A1R3J4M9</accession>
<dbReference type="STRING" id="210143.A0A1R3J4M9"/>
<keyword evidence="3" id="KW-1185">Reference proteome</keyword>
<evidence type="ECO:0000256" key="1">
    <source>
        <dbReference type="SAM" id="Phobius"/>
    </source>
</evidence>
<keyword evidence="1" id="KW-0812">Transmembrane</keyword>
<feature type="non-terminal residue" evidence="2">
    <location>
        <position position="114"/>
    </location>
</feature>
<dbReference type="OMA" id="RHQNDNI"/>